<evidence type="ECO:0000256" key="1">
    <source>
        <dbReference type="ARBA" id="ARBA00010990"/>
    </source>
</evidence>
<dbReference type="GO" id="GO:0019878">
    <property type="term" value="P:lysine biosynthetic process via aminoadipic acid"/>
    <property type="evidence" value="ECO:0007669"/>
    <property type="project" value="TreeGrafter"/>
</dbReference>
<dbReference type="PANTHER" id="PTHR12215">
    <property type="entry name" value="PHOSPHOPANTETHEINE TRANSFERASE"/>
    <property type="match status" value="1"/>
</dbReference>
<dbReference type="Gene3D" id="3.90.470.20">
    <property type="entry name" value="4'-phosphopantetheinyl transferase domain"/>
    <property type="match status" value="2"/>
</dbReference>
<feature type="domain" description="4'-phosphopantetheinyl transferase" evidence="3">
    <location>
        <begin position="114"/>
        <end position="219"/>
    </location>
</feature>
<dbReference type="GO" id="GO:0005829">
    <property type="term" value="C:cytosol"/>
    <property type="evidence" value="ECO:0007669"/>
    <property type="project" value="TreeGrafter"/>
</dbReference>
<keyword evidence="2 4" id="KW-0808">Transferase</keyword>
<accession>A0AB74UC02</accession>
<dbReference type="RefSeq" id="WP_353980195.1">
    <property type="nucleotide sequence ID" value="NZ_CP159578.1"/>
</dbReference>
<dbReference type="AlphaFoldDB" id="A0AB74UC02"/>
<organism evidence="4">
    <name type="scientific">Salinicola endophyticus</name>
    <dbReference type="NCBI Taxonomy" id="1949083"/>
    <lineage>
        <taxon>Bacteria</taxon>
        <taxon>Pseudomonadati</taxon>
        <taxon>Pseudomonadota</taxon>
        <taxon>Gammaproteobacteria</taxon>
        <taxon>Oceanospirillales</taxon>
        <taxon>Halomonadaceae</taxon>
        <taxon>Salinicola</taxon>
    </lineage>
</organism>
<dbReference type="EMBL" id="CP159578">
    <property type="protein sequence ID" value="XCJ79253.1"/>
    <property type="molecule type" value="Genomic_DNA"/>
</dbReference>
<reference evidence="4" key="1">
    <citation type="submission" date="2024-06" db="EMBL/GenBank/DDBJ databases">
        <title>Complete genome of Salinicola endophyticus HNIBRBA4755.</title>
        <authorList>
            <person name="Shin S.Y."/>
            <person name="Kang H."/>
            <person name="Song J."/>
        </authorList>
    </citation>
    <scope>NUCLEOTIDE SEQUENCE</scope>
    <source>
        <strain evidence="4">HNIBRBA4755</strain>
    </source>
</reference>
<protein>
    <submittedName>
        <fullName evidence="4">4'-phosphopantetheinyl transferase superfamily protein</fullName>
    </submittedName>
</protein>
<evidence type="ECO:0000256" key="2">
    <source>
        <dbReference type="ARBA" id="ARBA00022679"/>
    </source>
</evidence>
<gene>
    <name evidence="4" type="ORF">ABV408_17700</name>
</gene>
<dbReference type="InterPro" id="IPR008278">
    <property type="entry name" value="4-PPantetheinyl_Trfase_dom"/>
</dbReference>
<dbReference type="PANTHER" id="PTHR12215:SF10">
    <property type="entry name" value="L-AMINOADIPATE-SEMIALDEHYDE DEHYDROGENASE-PHOSPHOPANTETHEINYL TRANSFERASE"/>
    <property type="match status" value="1"/>
</dbReference>
<evidence type="ECO:0000259" key="3">
    <source>
        <dbReference type="Pfam" id="PF01648"/>
    </source>
</evidence>
<evidence type="ECO:0000313" key="4">
    <source>
        <dbReference type="EMBL" id="XCJ79253.1"/>
    </source>
</evidence>
<dbReference type="GO" id="GO:0008897">
    <property type="term" value="F:holo-[acyl-carrier-protein] synthase activity"/>
    <property type="evidence" value="ECO:0007669"/>
    <property type="project" value="InterPro"/>
</dbReference>
<dbReference type="GO" id="GO:0000287">
    <property type="term" value="F:magnesium ion binding"/>
    <property type="evidence" value="ECO:0007669"/>
    <property type="project" value="InterPro"/>
</dbReference>
<dbReference type="InterPro" id="IPR050559">
    <property type="entry name" value="P-Pant_transferase_sf"/>
</dbReference>
<dbReference type="SUPFAM" id="SSF56214">
    <property type="entry name" value="4'-phosphopantetheinyl transferase"/>
    <property type="match status" value="2"/>
</dbReference>
<sequence length="241" mass="27101">MAVGSDRRHIEIWFCDPRQCVLPASLAGLLSAQERDAMAAFRYRDSRRQYLVSHVMLRWVLSRYEPHVEPASWRFQTNDFGKPWILNPTLAPLYVNLSHISTCAAVAVSRGGEVGVDIETSSTLPDPQPLIGLCFSEAEKAHHESFAAADRGQAFIRRWTLKEAWLKALGKGLSVSPASIECTWQAGAWRIDDHHHRLSSWPGWSVHQRALREDVQLAVVAGYPSADVELKRWYPTADDGS</sequence>
<dbReference type="InterPro" id="IPR037143">
    <property type="entry name" value="4-PPantetheinyl_Trfase_dom_sf"/>
</dbReference>
<comment type="similarity">
    <text evidence="1">Belongs to the P-Pant transferase superfamily. Gsp/Sfp/HetI/AcpT family.</text>
</comment>
<proteinExistence type="inferred from homology"/>
<name>A0AB74UC02_9GAMM</name>
<dbReference type="Pfam" id="PF01648">
    <property type="entry name" value="ACPS"/>
    <property type="match status" value="1"/>
</dbReference>